<evidence type="ECO:0000256" key="9">
    <source>
        <dbReference type="PIRSR" id="PIRSR000077-4"/>
    </source>
</evidence>
<dbReference type="PANTHER" id="PTHR45663:SF11">
    <property type="entry name" value="GEO12009P1"/>
    <property type="match status" value="1"/>
</dbReference>
<dbReference type="PROSITE" id="PS51352">
    <property type="entry name" value="THIOREDOXIN_2"/>
    <property type="match status" value="1"/>
</dbReference>
<gene>
    <name evidence="11" type="primary">trxA</name>
    <name evidence="11" type="ORF">DBW97_00050</name>
</gene>
<dbReference type="InterPro" id="IPR013766">
    <property type="entry name" value="Thioredoxin_domain"/>
</dbReference>
<proteinExistence type="inferred from homology"/>
<dbReference type="FunFam" id="3.40.30.10:FF:000001">
    <property type="entry name" value="Thioredoxin"/>
    <property type="match status" value="1"/>
</dbReference>
<dbReference type="InterPro" id="IPR017937">
    <property type="entry name" value="Thioredoxin_CS"/>
</dbReference>
<dbReference type="SUPFAM" id="SSF52833">
    <property type="entry name" value="Thioredoxin-like"/>
    <property type="match status" value="1"/>
</dbReference>
<feature type="disulfide bond" description="Redox-active" evidence="9">
    <location>
        <begin position="30"/>
        <end position="33"/>
    </location>
</feature>
<dbReference type="Gene3D" id="3.40.30.10">
    <property type="entry name" value="Glutaredoxin"/>
    <property type="match status" value="1"/>
</dbReference>
<evidence type="ECO:0000256" key="4">
    <source>
        <dbReference type="ARBA" id="ARBA00023157"/>
    </source>
</evidence>
<evidence type="ECO:0000256" key="7">
    <source>
        <dbReference type="PIRNR" id="PIRNR000077"/>
    </source>
</evidence>
<evidence type="ECO:0000313" key="12">
    <source>
        <dbReference type="Proteomes" id="UP000252147"/>
    </source>
</evidence>
<keyword evidence="4 9" id="KW-1015">Disulfide bond</keyword>
<evidence type="ECO:0000256" key="8">
    <source>
        <dbReference type="PIRSR" id="PIRSR000077-1"/>
    </source>
</evidence>
<dbReference type="InterPro" id="IPR036249">
    <property type="entry name" value="Thioredoxin-like_sf"/>
</dbReference>
<feature type="active site" description="Nucleophile" evidence="8">
    <location>
        <position position="30"/>
    </location>
</feature>
<evidence type="ECO:0000313" key="11">
    <source>
        <dbReference type="EMBL" id="RCL39153.1"/>
    </source>
</evidence>
<dbReference type="AlphaFoldDB" id="A0A368BPC6"/>
<keyword evidence="3" id="KW-0249">Electron transport</keyword>
<dbReference type="PANTHER" id="PTHR45663">
    <property type="entry name" value="GEO12009P1"/>
    <property type="match status" value="1"/>
</dbReference>
<feature type="domain" description="Thioredoxin" evidence="10">
    <location>
        <begin position="1"/>
        <end position="105"/>
    </location>
</feature>
<comment type="caution">
    <text evidence="11">The sequence shown here is derived from an EMBL/GenBank/DDBJ whole genome shotgun (WGS) entry which is preliminary data.</text>
</comment>
<evidence type="ECO:0000256" key="6">
    <source>
        <dbReference type="NCBIfam" id="TIGR01068"/>
    </source>
</evidence>
<evidence type="ECO:0000259" key="10">
    <source>
        <dbReference type="PROSITE" id="PS51352"/>
    </source>
</evidence>
<dbReference type="Proteomes" id="UP000252147">
    <property type="component" value="Unassembled WGS sequence"/>
</dbReference>
<dbReference type="NCBIfam" id="TIGR01068">
    <property type="entry name" value="thioredoxin"/>
    <property type="match status" value="1"/>
</dbReference>
<feature type="site" description="Contributes to redox potential value" evidence="8">
    <location>
        <position position="32"/>
    </location>
</feature>
<sequence length="105" mass="11842">MTKVTNKDSFSTDVLSENKLVLVDFWAEWCGPCKQIAPRLEEIADKYSERLSVCKVDVDQNRDLAVEYNVRSIPSLMVFKDGAQVDGLVGAVSIEELEDLVTRNF</sequence>
<protein>
    <recommendedName>
        <fullName evidence="6 7">Thioredoxin</fullName>
    </recommendedName>
</protein>
<dbReference type="CDD" id="cd02947">
    <property type="entry name" value="TRX_family"/>
    <property type="match status" value="1"/>
</dbReference>
<dbReference type="GO" id="GO:0015035">
    <property type="term" value="F:protein-disulfide reductase activity"/>
    <property type="evidence" value="ECO:0007669"/>
    <property type="project" value="UniProtKB-UniRule"/>
</dbReference>
<feature type="active site" description="Nucleophile" evidence="8">
    <location>
        <position position="33"/>
    </location>
</feature>
<accession>A0A368BPC6</accession>
<feature type="site" description="Deprotonates C-terminal active site Cys" evidence="8">
    <location>
        <position position="24"/>
    </location>
</feature>
<feature type="site" description="Contributes to redox potential value" evidence="8">
    <location>
        <position position="31"/>
    </location>
</feature>
<organism evidence="11 12">
    <name type="scientific">SAR86 cluster bacterium</name>
    <dbReference type="NCBI Taxonomy" id="2030880"/>
    <lineage>
        <taxon>Bacteria</taxon>
        <taxon>Pseudomonadati</taxon>
        <taxon>Pseudomonadota</taxon>
        <taxon>Gammaproteobacteria</taxon>
        <taxon>SAR86 cluster</taxon>
    </lineage>
</organism>
<evidence type="ECO:0000256" key="1">
    <source>
        <dbReference type="ARBA" id="ARBA00008987"/>
    </source>
</evidence>
<dbReference type="Pfam" id="PF00085">
    <property type="entry name" value="Thioredoxin"/>
    <property type="match status" value="1"/>
</dbReference>
<name>A0A368BPC6_9GAMM</name>
<dbReference type="GO" id="GO:0005737">
    <property type="term" value="C:cytoplasm"/>
    <property type="evidence" value="ECO:0007669"/>
    <property type="project" value="TreeGrafter"/>
</dbReference>
<evidence type="ECO:0000256" key="3">
    <source>
        <dbReference type="ARBA" id="ARBA00022982"/>
    </source>
</evidence>
<dbReference type="PROSITE" id="PS00194">
    <property type="entry name" value="THIOREDOXIN_1"/>
    <property type="match status" value="1"/>
</dbReference>
<dbReference type="EMBL" id="QOPD01000001">
    <property type="protein sequence ID" value="RCL39153.1"/>
    <property type="molecule type" value="Genomic_DNA"/>
</dbReference>
<reference evidence="11 12" key="1">
    <citation type="journal article" date="2018" name="Microbiome">
        <title>Fine metagenomic profile of the Mediterranean stratified and mixed water columns revealed by assembly and recruitment.</title>
        <authorList>
            <person name="Haro-Moreno J.M."/>
            <person name="Lopez-Perez M."/>
            <person name="De La Torre J.R."/>
            <person name="Picazo A."/>
            <person name="Camacho A."/>
            <person name="Rodriguez-Valera F."/>
        </authorList>
    </citation>
    <scope>NUCLEOTIDE SEQUENCE [LARGE SCALE GENOMIC DNA]</scope>
    <source>
        <strain evidence="11">MED-G83</strain>
    </source>
</reference>
<keyword evidence="5 9" id="KW-0676">Redox-active center</keyword>
<comment type="similarity">
    <text evidence="1 7">Belongs to the thioredoxin family.</text>
</comment>
<evidence type="ECO:0000256" key="2">
    <source>
        <dbReference type="ARBA" id="ARBA00022448"/>
    </source>
</evidence>
<dbReference type="PRINTS" id="PR00421">
    <property type="entry name" value="THIOREDOXIN"/>
</dbReference>
<dbReference type="InterPro" id="IPR005746">
    <property type="entry name" value="Thioredoxin"/>
</dbReference>
<dbReference type="PIRSF" id="PIRSF000077">
    <property type="entry name" value="Thioredoxin"/>
    <property type="match status" value="1"/>
</dbReference>
<keyword evidence="2" id="KW-0813">Transport</keyword>
<evidence type="ECO:0000256" key="5">
    <source>
        <dbReference type="ARBA" id="ARBA00023284"/>
    </source>
</evidence>